<keyword evidence="3 6" id="KW-0812">Transmembrane</keyword>
<dbReference type="Pfam" id="PF00482">
    <property type="entry name" value="T2SSF"/>
    <property type="match status" value="1"/>
</dbReference>
<keyword evidence="2" id="KW-1003">Cell membrane</keyword>
<evidence type="ECO:0000256" key="1">
    <source>
        <dbReference type="ARBA" id="ARBA00004651"/>
    </source>
</evidence>
<protein>
    <submittedName>
        <fullName evidence="8">Type II secretion system F family protein</fullName>
    </submittedName>
</protein>
<proteinExistence type="predicted"/>
<evidence type="ECO:0000313" key="8">
    <source>
        <dbReference type="EMBL" id="GAA4186018.1"/>
    </source>
</evidence>
<feature type="transmembrane region" description="Helical" evidence="6">
    <location>
        <begin position="135"/>
        <end position="156"/>
    </location>
</feature>
<evidence type="ECO:0000256" key="6">
    <source>
        <dbReference type="SAM" id="Phobius"/>
    </source>
</evidence>
<feature type="transmembrane region" description="Helical" evidence="6">
    <location>
        <begin position="109"/>
        <end position="129"/>
    </location>
</feature>
<sequence>MSLLAWAVIDGVVLGLGLWSMLVAVPALRRPRLEARLAPYLLDVSAAARDEVERSARSGGSALAALFGPAAASARSSLLRWIGGEESVALRLRLAGSARSVDAFRALQLAATGLGAAVGLAVSGALAVARPVAPLAWAALAVVGALAAFSACDLLLSRAARRRLARLTEEFPTVAELLALSLSAGEGSHDAIRRVARASSGELGLELRRVVAEVGLGVPLADALQAMARALRIPRLSLFADAVIGALERGAPLAEVLRAQAADARSERKRELLEVAGRKEVLMLVPLIFGVLPLTVLIAVFPGVFILRAGM</sequence>
<evidence type="ECO:0000256" key="4">
    <source>
        <dbReference type="ARBA" id="ARBA00022989"/>
    </source>
</evidence>
<name>A0ABP8ALM2_9MICO</name>
<evidence type="ECO:0000259" key="7">
    <source>
        <dbReference type="Pfam" id="PF00482"/>
    </source>
</evidence>
<dbReference type="PANTHER" id="PTHR35007:SF2">
    <property type="entry name" value="PILUS ASSEMBLE PROTEIN"/>
    <property type="match status" value="1"/>
</dbReference>
<comment type="caution">
    <text evidence="8">The sequence shown here is derived from an EMBL/GenBank/DDBJ whole genome shotgun (WGS) entry which is preliminary data.</text>
</comment>
<dbReference type="Proteomes" id="UP001500213">
    <property type="component" value="Unassembled WGS sequence"/>
</dbReference>
<dbReference type="InterPro" id="IPR018076">
    <property type="entry name" value="T2SS_GspF_dom"/>
</dbReference>
<evidence type="ECO:0000256" key="2">
    <source>
        <dbReference type="ARBA" id="ARBA00022475"/>
    </source>
</evidence>
<feature type="transmembrane region" description="Helical" evidence="6">
    <location>
        <begin position="6"/>
        <end position="28"/>
    </location>
</feature>
<dbReference type="PANTHER" id="PTHR35007">
    <property type="entry name" value="INTEGRAL MEMBRANE PROTEIN-RELATED"/>
    <property type="match status" value="1"/>
</dbReference>
<dbReference type="InterPro" id="IPR042094">
    <property type="entry name" value="T2SS_GspF_sf"/>
</dbReference>
<organism evidence="8 9">
    <name type="scientific">Gryllotalpicola kribbensis</name>
    <dbReference type="NCBI Taxonomy" id="993084"/>
    <lineage>
        <taxon>Bacteria</taxon>
        <taxon>Bacillati</taxon>
        <taxon>Actinomycetota</taxon>
        <taxon>Actinomycetes</taxon>
        <taxon>Micrococcales</taxon>
        <taxon>Microbacteriaceae</taxon>
        <taxon>Gryllotalpicola</taxon>
    </lineage>
</organism>
<feature type="transmembrane region" description="Helical" evidence="6">
    <location>
        <begin position="281"/>
        <end position="307"/>
    </location>
</feature>
<dbReference type="RefSeq" id="WP_344774229.1">
    <property type="nucleotide sequence ID" value="NZ_BAABBX010000005.1"/>
</dbReference>
<keyword evidence="9" id="KW-1185">Reference proteome</keyword>
<comment type="subcellular location">
    <subcellularLocation>
        <location evidence="1">Cell membrane</location>
        <topology evidence="1">Multi-pass membrane protein</topology>
    </subcellularLocation>
</comment>
<reference evidence="9" key="1">
    <citation type="journal article" date="2019" name="Int. J. Syst. Evol. Microbiol.">
        <title>The Global Catalogue of Microorganisms (GCM) 10K type strain sequencing project: providing services to taxonomists for standard genome sequencing and annotation.</title>
        <authorList>
            <consortium name="The Broad Institute Genomics Platform"/>
            <consortium name="The Broad Institute Genome Sequencing Center for Infectious Disease"/>
            <person name="Wu L."/>
            <person name="Ma J."/>
        </authorList>
    </citation>
    <scope>NUCLEOTIDE SEQUENCE [LARGE SCALE GENOMIC DNA]</scope>
    <source>
        <strain evidence="9">JCM 17593</strain>
    </source>
</reference>
<dbReference type="EMBL" id="BAABBX010000005">
    <property type="protein sequence ID" value="GAA4186018.1"/>
    <property type="molecule type" value="Genomic_DNA"/>
</dbReference>
<dbReference type="Gene3D" id="1.20.81.30">
    <property type="entry name" value="Type II secretion system (T2SS), domain F"/>
    <property type="match status" value="1"/>
</dbReference>
<evidence type="ECO:0000313" key="9">
    <source>
        <dbReference type="Proteomes" id="UP001500213"/>
    </source>
</evidence>
<accession>A0ABP8ALM2</accession>
<evidence type="ECO:0000256" key="5">
    <source>
        <dbReference type="ARBA" id="ARBA00023136"/>
    </source>
</evidence>
<evidence type="ECO:0000256" key="3">
    <source>
        <dbReference type="ARBA" id="ARBA00022692"/>
    </source>
</evidence>
<feature type="domain" description="Type II secretion system protein GspF" evidence="7">
    <location>
        <begin position="176"/>
        <end position="300"/>
    </location>
</feature>
<keyword evidence="5 6" id="KW-0472">Membrane</keyword>
<gene>
    <name evidence="8" type="ORF">GCM10022288_08930</name>
</gene>
<keyword evidence="4 6" id="KW-1133">Transmembrane helix</keyword>